<proteinExistence type="predicted"/>
<feature type="compositionally biased region" description="Polar residues" evidence="1">
    <location>
        <begin position="7"/>
        <end position="19"/>
    </location>
</feature>
<organism evidence="2 3">
    <name type="scientific">Ooceraea biroi</name>
    <name type="common">Clonal raider ant</name>
    <name type="synonym">Cerapachys biroi</name>
    <dbReference type="NCBI Taxonomy" id="2015173"/>
    <lineage>
        <taxon>Eukaryota</taxon>
        <taxon>Metazoa</taxon>
        <taxon>Ecdysozoa</taxon>
        <taxon>Arthropoda</taxon>
        <taxon>Hexapoda</taxon>
        <taxon>Insecta</taxon>
        <taxon>Pterygota</taxon>
        <taxon>Neoptera</taxon>
        <taxon>Endopterygota</taxon>
        <taxon>Hymenoptera</taxon>
        <taxon>Apocrita</taxon>
        <taxon>Aculeata</taxon>
        <taxon>Formicoidea</taxon>
        <taxon>Formicidae</taxon>
        <taxon>Dorylinae</taxon>
        <taxon>Ooceraea</taxon>
    </lineage>
</organism>
<name>A0A3L8DBD7_OOCBI</name>
<sequence length="54" mass="6020">MSIGAHVSSNQARYTNNLVQPIRRQGRIERNPRQSKTIPDGNEACAKEKKIVAS</sequence>
<comment type="caution">
    <text evidence="2">The sequence shown here is derived from an EMBL/GenBank/DDBJ whole genome shotgun (WGS) entry which is preliminary data.</text>
</comment>
<feature type="compositionally biased region" description="Basic and acidic residues" evidence="1">
    <location>
        <begin position="45"/>
        <end position="54"/>
    </location>
</feature>
<evidence type="ECO:0000313" key="3">
    <source>
        <dbReference type="Proteomes" id="UP000279307"/>
    </source>
</evidence>
<dbReference type="AlphaFoldDB" id="A0A3L8DBD7"/>
<feature type="region of interest" description="Disordered" evidence="1">
    <location>
        <begin position="1"/>
        <end position="54"/>
    </location>
</feature>
<gene>
    <name evidence="2" type="ORF">DMN91_010058</name>
</gene>
<reference evidence="2 3" key="1">
    <citation type="journal article" date="2018" name="Genome Res.">
        <title>The genomic architecture and molecular evolution of ant odorant receptors.</title>
        <authorList>
            <person name="McKenzie S.K."/>
            <person name="Kronauer D.J.C."/>
        </authorList>
    </citation>
    <scope>NUCLEOTIDE SEQUENCE [LARGE SCALE GENOMIC DNA]</scope>
    <source>
        <strain evidence="2">Clonal line C1</strain>
    </source>
</reference>
<evidence type="ECO:0000313" key="2">
    <source>
        <dbReference type="EMBL" id="RLU17820.1"/>
    </source>
</evidence>
<protein>
    <submittedName>
        <fullName evidence="2">Uncharacterized protein</fullName>
    </submittedName>
</protein>
<dbReference type="Proteomes" id="UP000279307">
    <property type="component" value="Chromosome 10"/>
</dbReference>
<dbReference type="EMBL" id="QOIP01000010">
    <property type="protein sequence ID" value="RLU17820.1"/>
    <property type="molecule type" value="Genomic_DNA"/>
</dbReference>
<evidence type="ECO:0000256" key="1">
    <source>
        <dbReference type="SAM" id="MobiDB-lite"/>
    </source>
</evidence>
<accession>A0A3L8DBD7</accession>